<keyword evidence="8" id="KW-0862">Zinc</keyword>
<evidence type="ECO:0000256" key="10">
    <source>
        <dbReference type="ARBA" id="ARBA00023136"/>
    </source>
</evidence>
<evidence type="ECO:0000256" key="9">
    <source>
        <dbReference type="ARBA" id="ARBA00022989"/>
    </source>
</evidence>
<evidence type="ECO:0000313" key="14">
    <source>
        <dbReference type="EMBL" id="WMV11068.1"/>
    </source>
</evidence>
<keyword evidence="3" id="KW-0808">Transferase</keyword>
<dbReference type="SMART" id="SM00184">
    <property type="entry name" value="RING"/>
    <property type="match status" value="1"/>
</dbReference>
<dbReference type="SUPFAM" id="SSF57850">
    <property type="entry name" value="RING/U-box"/>
    <property type="match status" value="1"/>
</dbReference>
<evidence type="ECO:0000313" key="15">
    <source>
        <dbReference type="Proteomes" id="UP001234989"/>
    </source>
</evidence>
<gene>
    <name evidence="14" type="ORF">MTR67_004453</name>
</gene>
<evidence type="ECO:0000256" key="8">
    <source>
        <dbReference type="ARBA" id="ARBA00022833"/>
    </source>
</evidence>
<keyword evidence="15" id="KW-1185">Reference proteome</keyword>
<dbReference type="InterPro" id="IPR001841">
    <property type="entry name" value="Znf_RING"/>
</dbReference>
<comment type="pathway">
    <text evidence="2">Protein modification; protein ubiquitination.</text>
</comment>
<comment type="similarity">
    <text evidence="11">Belongs to the RING-type zinc finger family. ATL subfamily.</text>
</comment>
<dbReference type="AlphaFoldDB" id="A0AAF0PU42"/>
<dbReference type="PROSITE" id="PS50089">
    <property type="entry name" value="ZF_RING_2"/>
    <property type="match status" value="1"/>
</dbReference>
<dbReference type="GO" id="GO:0016020">
    <property type="term" value="C:membrane"/>
    <property type="evidence" value="ECO:0007669"/>
    <property type="project" value="UniProtKB-SubCell"/>
</dbReference>
<keyword evidence="7" id="KW-0833">Ubl conjugation pathway</keyword>
<evidence type="ECO:0000256" key="2">
    <source>
        <dbReference type="ARBA" id="ARBA00004906"/>
    </source>
</evidence>
<organism evidence="14 15">
    <name type="scientific">Solanum verrucosum</name>
    <dbReference type="NCBI Taxonomy" id="315347"/>
    <lineage>
        <taxon>Eukaryota</taxon>
        <taxon>Viridiplantae</taxon>
        <taxon>Streptophyta</taxon>
        <taxon>Embryophyta</taxon>
        <taxon>Tracheophyta</taxon>
        <taxon>Spermatophyta</taxon>
        <taxon>Magnoliopsida</taxon>
        <taxon>eudicotyledons</taxon>
        <taxon>Gunneridae</taxon>
        <taxon>Pentapetalae</taxon>
        <taxon>asterids</taxon>
        <taxon>lamiids</taxon>
        <taxon>Solanales</taxon>
        <taxon>Solanaceae</taxon>
        <taxon>Solanoideae</taxon>
        <taxon>Solaneae</taxon>
        <taxon>Solanum</taxon>
    </lineage>
</organism>
<reference evidence="14" key="1">
    <citation type="submission" date="2023-08" db="EMBL/GenBank/DDBJ databases">
        <title>A de novo genome assembly of Solanum verrucosum Schlechtendal, a Mexican diploid species geographically isolated from the other diploid A-genome species in potato relatives.</title>
        <authorList>
            <person name="Hosaka K."/>
        </authorList>
    </citation>
    <scope>NUCLEOTIDE SEQUENCE</scope>
    <source>
        <tissue evidence="14">Young leaves</tissue>
    </source>
</reference>
<dbReference type="GO" id="GO:0008270">
    <property type="term" value="F:zinc ion binding"/>
    <property type="evidence" value="ECO:0007669"/>
    <property type="project" value="UniProtKB-KW"/>
</dbReference>
<dbReference type="Proteomes" id="UP001234989">
    <property type="component" value="Chromosome 1"/>
</dbReference>
<evidence type="ECO:0000256" key="1">
    <source>
        <dbReference type="ARBA" id="ARBA00004167"/>
    </source>
</evidence>
<keyword evidence="5" id="KW-0479">Metal-binding</keyword>
<dbReference type="EMBL" id="CP133612">
    <property type="protein sequence ID" value="WMV11068.1"/>
    <property type="molecule type" value="Genomic_DNA"/>
</dbReference>
<dbReference type="Gene3D" id="3.30.40.10">
    <property type="entry name" value="Zinc/RING finger domain, C3HC4 (zinc finger)"/>
    <property type="match status" value="1"/>
</dbReference>
<evidence type="ECO:0000256" key="4">
    <source>
        <dbReference type="ARBA" id="ARBA00022692"/>
    </source>
</evidence>
<evidence type="ECO:0000256" key="11">
    <source>
        <dbReference type="ARBA" id="ARBA00024209"/>
    </source>
</evidence>
<accession>A0AAF0PU42</accession>
<keyword evidence="6 12" id="KW-0863">Zinc-finger</keyword>
<evidence type="ECO:0000256" key="12">
    <source>
        <dbReference type="PROSITE-ProRule" id="PRU00175"/>
    </source>
</evidence>
<dbReference type="InterPro" id="IPR013083">
    <property type="entry name" value="Znf_RING/FYVE/PHD"/>
</dbReference>
<feature type="domain" description="RING-type" evidence="13">
    <location>
        <begin position="44"/>
        <end position="86"/>
    </location>
</feature>
<protein>
    <recommendedName>
        <fullName evidence="13">RING-type domain-containing protein</fullName>
    </recommendedName>
</protein>
<evidence type="ECO:0000256" key="5">
    <source>
        <dbReference type="ARBA" id="ARBA00022723"/>
    </source>
</evidence>
<dbReference type="PANTHER" id="PTHR45768">
    <property type="entry name" value="E3 UBIQUITIN-PROTEIN LIGASE RNF13-LIKE"/>
    <property type="match status" value="1"/>
</dbReference>
<evidence type="ECO:0000259" key="13">
    <source>
        <dbReference type="PROSITE" id="PS50089"/>
    </source>
</evidence>
<dbReference type="GO" id="GO:0016740">
    <property type="term" value="F:transferase activity"/>
    <property type="evidence" value="ECO:0007669"/>
    <property type="project" value="UniProtKB-KW"/>
</dbReference>
<keyword evidence="4" id="KW-0812">Transmembrane</keyword>
<keyword evidence="10" id="KW-0472">Membrane</keyword>
<comment type="subcellular location">
    <subcellularLocation>
        <location evidence="1">Membrane</location>
        <topology evidence="1">Single-pass membrane protein</topology>
    </subcellularLocation>
</comment>
<name>A0AAF0PU42_SOLVR</name>
<evidence type="ECO:0000256" key="3">
    <source>
        <dbReference type="ARBA" id="ARBA00022679"/>
    </source>
</evidence>
<dbReference type="Pfam" id="PF13639">
    <property type="entry name" value="zf-RING_2"/>
    <property type="match status" value="1"/>
</dbReference>
<sequence>MDFKFEVLLAAKTTDLLICGIKFRWFFRSDNYQPPPFTDEGRYCAVCLYEVISGENCRKLPKCGHVFHAECVDTWLQRNRTCPLCRREVTYQRRDETVISRAEDFILEKIYNITEMVTILVCGGMSFAHP</sequence>
<dbReference type="PANTHER" id="PTHR45768:SF61">
    <property type="entry name" value="RING-H2 FINGER PROTEIN ATL18"/>
    <property type="match status" value="1"/>
</dbReference>
<evidence type="ECO:0000256" key="7">
    <source>
        <dbReference type="ARBA" id="ARBA00022786"/>
    </source>
</evidence>
<proteinExistence type="inferred from homology"/>
<keyword evidence="9" id="KW-1133">Transmembrane helix</keyword>
<evidence type="ECO:0000256" key="6">
    <source>
        <dbReference type="ARBA" id="ARBA00022771"/>
    </source>
</evidence>